<accession>A0AAE3KGQ3</accession>
<keyword evidence="3" id="KW-1185">Reference proteome</keyword>
<evidence type="ECO:0000313" key="2">
    <source>
        <dbReference type="EMBL" id="MCP1675472.1"/>
    </source>
</evidence>
<feature type="region of interest" description="Disordered" evidence="1">
    <location>
        <begin position="76"/>
        <end position="95"/>
    </location>
</feature>
<dbReference type="EMBL" id="JALJXV010000006">
    <property type="protein sequence ID" value="MCP1675472.1"/>
    <property type="molecule type" value="Genomic_DNA"/>
</dbReference>
<dbReference type="RefSeq" id="WP_253478959.1">
    <property type="nucleotide sequence ID" value="NZ_JALJXV010000006.1"/>
</dbReference>
<organism evidence="2 3">
    <name type="scientific">Natronocella acetinitrilica</name>
    <dbReference type="NCBI Taxonomy" id="414046"/>
    <lineage>
        <taxon>Bacteria</taxon>
        <taxon>Pseudomonadati</taxon>
        <taxon>Pseudomonadota</taxon>
        <taxon>Gammaproteobacteria</taxon>
        <taxon>Chromatiales</taxon>
        <taxon>Ectothiorhodospiraceae</taxon>
        <taxon>Natronocella</taxon>
    </lineage>
</organism>
<name>A0AAE3KGQ3_9GAMM</name>
<dbReference type="AlphaFoldDB" id="A0AAE3KGQ3"/>
<proteinExistence type="predicted"/>
<evidence type="ECO:0000313" key="3">
    <source>
        <dbReference type="Proteomes" id="UP001205843"/>
    </source>
</evidence>
<gene>
    <name evidence="2" type="ORF">J2T57_002622</name>
</gene>
<reference evidence="2" key="1">
    <citation type="submission" date="2022-03" db="EMBL/GenBank/DDBJ databases">
        <title>Genomic Encyclopedia of Type Strains, Phase III (KMG-III): the genomes of soil and plant-associated and newly described type strains.</title>
        <authorList>
            <person name="Whitman W."/>
        </authorList>
    </citation>
    <scope>NUCLEOTIDE SEQUENCE</scope>
    <source>
        <strain evidence="2">ANL 6-2</strain>
    </source>
</reference>
<protein>
    <submittedName>
        <fullName evidence="2">Uncharacterized protein</fullName>
    </submittedName>
</protein>
<dbReference type="Proteomes" id="UP001205843">
    <property type="component" value="Unassembled WGS sequence"/>
</dbReference>
<evidence type="ECO:0000256" key="1">
    <source>
        <dbReference type="SAM" id="MobiDB-lite"/>
    </source>
</evidence>
<sequence>MSRAVSQKAFADMLGVNKSTVTRAKQAGRLVLDGHGRVLVDESLARYHGTAGGRVDVAERHAEARGAALPAATVTGLQGTQPHGQPPAIADDGQSELRRQHKRAQLYYDNQLAKLEGALRRHKRYRVQDVQREALTIGSALRAALERLVDETAPRLCLADSEARAAILAKQVRRVTRAHKAERLRAVRRLRERGGAR</sequence>
<comment type="caution">
    <text evidence="2">The sequence shown here is derived from an EMBL/GenBank/DDBJ whole genome shotgun (WGS) entry which is preliminary data.</text>
</comment>